<dbReference type="PANTHER" id="PTHR46797">
    <property type="entry name" value="HTH-TYPE TRANSCRIPTIONAL REGULATOR"/>
    <property type="match status" value="1"/>
</dbReference>
<dbReference type="Pfam" id="PF01381">
    <property type="entry name" value="HTH_3"/>
    <property type="match status" value="1"/>
</dbReference>
<dbReference type="InterPro" id="IPR011051">
    <property type="entry name" value="RmlC_Cupin_sf"/>
</dbReference>
<keyword evidence="1" id="KW-0238">DNA-binding</keyword>
<dbReference type="InterPro" id="IPR013096">
    <property type="entry name" value="Cupin_2"/>
</dbReference>
<dbReference type="GO" id="GO:0003700">
    <property type="term" value="F:DNA-binding transcription factor activity"/>
    <property type="evidence" value="ECO:0007669"/>
    <property type="project" value="TreeGrafter"/>
</dbReference>
<dbReference type="EMBL" id="AP028679">
    <property type="protein sequence ID" value="BEQ15898.1"/>
    <property type="molecule type" value="Genomic_DNA"/>
</dbReference>
<keyword evidence="4" id="KW-1185">Reference proteome</keyword>
<dbReference type="AlphaFoldDB" id="A0AAU9F163"/>
<dbReference type="CDD" id="cd02209">
    <property type="entry name" value="cupin_XRE_C"/>
    <property type="match status" value="1"/>
</dbReference>
<dbReference type="CDD" id="cd00093">
    <property type="entry name" value="HTH_XRE"/>
    <property type="match status" value="1"/>
</dbReference>
<dbReference type="InterPro" id="IPR050807">
    <property type="entry name" value="TransReg_Diox_bact_type"/>
</dbReference>
<name>A0AAU9F163_9BACT</name>
<evidence type="ECO:0000259" key="2">
    <source>
        <dbReference type="PROSITE" id="PS50943"/>
    </source>
</evidence>
<dbReference type="SUPFAM" id="SSF47413">
    <property type="entry name" value="lambda repressor-like DNA-binding domains"/>
    <property type="match status" value="1"/>
</dbReference>
<dbReference type="PANTHER" id="PTHR46797:SF1">
    <property type="entry name" value="METHYLPHOSPHONATE SYNTHASE"/>
    <property type="match status" value="1"/>
</dbReference>
<dbReference type="InterPro" id="IPR014710">
    <property type="entry name" value="RmlC-like_jellyroll"/>
</dbReference>
<dbReference type="PROSITE" id="PS50943">
    <property type="entry name" value="HTH_CROC1"/>
    <property type="match status" value="1"/>
</dbReference>
<proteinExistence type="predicted"/>
<gene>
    <name evidence="3" type="ORF">FAK_29640</name>
</gene>
<sequence length="192" mass="21202">MATFNEEQIGARIKSLRIDRDLTLAAVAERTNLSRSYLSKVENSKSAPPVSTLATIAEALGVHVADIFADDEPATMVTVVRSEERQASFRHGVEVGYSYAPLAPVFPKRLMDPYYISIRPREGEPYVFQHKGHELMLILSGELELHVGERQLELHPGDCVYFDASLPHYGFALGGKQVEAMLVISTGQGRSS</sequence>
<dbReference type="InterPro" id="IPR010982">
    <property type="entry name" value="Lambda_DNA-bd_dom_sf"/>
</dbReference>
<dbReference type="Gene3D" id="1.10.260.40">
    <property type="entry name" value="lambda repressor-like DNA-binding domains"/>
    <property type="match status" value="1"/>
</dbReference>
<dbReference type="Pfam" id="PF07883">
    <property type="entry name" value="Cupin_2"/>
    <property type="match status" value="1"/>
</dbReference>
<evidence type="ECO:0000313" key="3">
    <source>
        <dbReference type="EMBL" id="BEQ15898.1"/>
    </source>
</evidence>
<dbReference type="KEGG" id="dmp:FAK_29640"/>
<reference evidence="4" key="1">
    <citation type="journal article" date="2023" name="Arch. Microbiol.">
        <title>Desulfoferula mesophilus gen. nov. sp. nov., a mesophilic sulfate-reducing bacterium isolated from a brackish lake sediment.</title>
        <authorList>
            <person name="Watanabe T."/>
            <person name="Yabe T."/>
            <person name="Tsuji J.M."/>
            <person name="Fukui M."/>
        </authorList>
    </citation>
    <scope>NUCLEOTIDE SEQUENCE [LARGE SCALE GENOMIC DNA]</scope>
    <source>
        <strain evidence="4">12FAK</strain>
    </source>
</reference>
<accession>A0AAU9F163</accession>
<evidence type="ECO:0000313" key="4">
    <source>
        <dbReference type="Proteomes" id="UP001366166"/>
    </source>
</evidence>
<dbReference type="GO" id="GO:0003677">
    <property type="term" value="F:DNA binding"/>
    <property type="evidence" value="ECO:0007669"/>
    <property type="project" value="UniProtKB-KW"/>
</dbReference>
<feature type="domain" description="HTH cro/C1-type" evidence="2">
    <location>
        <begin position="13"/>
        <end position="67"/>
    </location>
</feature>
<dbReference type="GO" id="GO:0005829">
    <property type="term" value="C:cytosol"/>
    <property type="evidence" value="ECO:0007669"/>
    <property type="project" value="TreeGrafter"/>
</dbReference>
<dbReference type="Gene3D" id="2.60.120.10">
    <property type="entry name" value="Jelly Rolls"/>
    <property type="match status" value="1"/>
</dbReference>
<protein>
    <submittedName>
        <fullName evidence="3">Transcriptional regulator</fullName>
    </submittedName>
</protein>
<organism evidence="3 4">
    <name type="scientific">Desulfoferula mesophila</name>
    <dbReference type="NCBI Taxonomy" id="3058419"/>
    <lineage>
        <taxon>Bacteria</taxon>
        <taxon>Pseudomonadati</taxon>
        <taxon>Thermodesulfobacteriota</taxon>
        <taxon>Desulfarculia</taxon>
        <taxon>Desulfarculales</taxon>
        <taxon>Desulfarculaceae</taxon>
        <taxon>Desulfoferula</taxon>
    </lineage>
</organism>
<dbReference type="SUPFAM" id="SSF51182">
    <property type="entry name" value="RmlC-like cupins"/>
    <property type="match status" value="1"/>
</dbReference>
<evidence type="ECO:0000256" key="1">
    <source>
        <dbReference type="ARBA" id="ARBA00023125"/>
    </source>
</evidence>
<dbReference type="Proteomes" id="UP001366166">
    <property type="component" value="Chromosome"/>
</dbReference>
<dbReference type="SMART" id="SM00530">
    <property type="entry name" value="HTH_XRE"/>
    <property type="match status" value="1"/>
</dbReference>
<dbReference type="InterPro" id="IPR001387">
    <property type="entry name" value="Cro/C1-type_HTH"/>
</dbReference>
<dbReference type="RefSeq" id="WP_338600976.1">
    <property type="nucleotide sequence ID" value="NZ_AP028679.1"/>
</dbReference>